<accession>D9QVF3</accession>
<evidence type="ECO:0000256" key="4">
    <source>
        <dbReference type="ARBA" id="ARBA00022692"/>
    </source>
</evidence>
<gene>
    <name evidence="8" type="ordered locus">Acear_0672</name>
</gene>
<evidence type="ECO:0000256" key="5">
    <source>
        <dbReference type="ARBA" id="ARBA00022989"/>
    </source>
</evidence>
<evidence type="ECO:0000256" key="3">
    <source>
        <dbReference type="ARBA" id="ARBA00022475"/>
    </source>
</evidence>
<keyword evidence="4 7" id="KW-0812">Transmembrane</keyword>
<name>D9QVF3_ACEAZ</name>
<dbReference type="GO" id="GO:0005886">
    <property type="term" value="C:plasma membrane"/>
    <property type="evidence" value="ECO:0007669"/>
    <property type="project" value="UniProtKB-SubCell"/>
</dbReference>
<evidence type="ECO:0000313" key="9">
    <source>
        <dbReference type="Proteomes" id="UP000001661"/>
    </source>
</evidence>
<feature type="transmembrane region" description="Helical" evidence="7">
    <location>
        <begin position="139"/>
        <end position="158"/>
    </location>
</feature>
<sequence length="174" mass="19858">MLQMLKRYLLTIIFFTFVSGSFLFGYSPGEEIYFNFFDFLLTMLKFLPAVFILIGLFDVWVDREVIEKHLGDNSSVSSYFWAILLAGTTVGGLYITFPVAHAMWKKGASLRIIFTYIGAAAICRIPMTLFEASYVGTKFTLIRLLVSVPLVILTSILLEKYLNQKDYELKNNLS</sequence>
<dbReference type="eggNOG" id="COG0701">
    <property type="taxonomic scope" value="Bacteria"/>
</dbReference>
<feature type="transmembrane region" description="Helical" evidence="7">
    <location>
        <begin position="7"/>
        <end position="26"/>
    </location>
</feature>
<proteinExistence type="inferred from homology"/>
<dbReference type="AlphaFoldDB" id="D9QVF3"/>
<evidence type="ECO:0000256" key="2">
    <source>
        <dbReference type="ARBA" id="ARBA00006386"/>
    </source>
</evidence>
<dbReference type="RefSeq" id="WP_013277658.1">
    <property type="nucleotide sequence ID" value="NC_014378.1"/>
</dbReference>
<comment type="similarity">
    <text evidence="2">Belongs to the UPF0718 family.</text>
</comment>
<dbReference type="OrthoDB" id="9798408at2"/>
<dbReference type="EMBL" id="CP002105">
    <property type="protein sequence ID" value="ADL12212.1"/>
    <property type="molecule type" value="Genomic_DNA"/>
</dbReference>
<reference evidence="8 9" key="1">
    <citation type="journal article" date="2010" name="Stand. Genomic Sci.">
        <title>Complete genome sequence of Acetohalobium arabaticum type strain (Z-7288).</title>
        <authorList>
            <person name="Sikorski J."/>
            <person name="Lapidus A."/>
            <person name="Chertkov O."/>
            <person name="Lucas S."/>
            <person name="Copeland A."/>
            <person name="Glavina Del Rio T."/>
            <person name="Nolan M."/>
            <person name="Tice H."/>
            <person name="Cheng J.F."/>
            <person name="Han C."/>
            <person name="Brambilla E."/>
            <person name="Pitluck S."/>
            <person name="Liolios K."/>
            <person name="Ivanova N."/>
            <person name="Mavromatis K."/>
            <person name="Mikhailova N."/>
            <person name="Pati A."/>
            <person name="Bruce D."/>
            <person name="Detter C."/>
            <person name="Tapia R."/>
            <person name="Goodwin L."/>
            <person name="Chen A."/>
            <person name="Palaniappan K."/>
            <person name="Land M."/>
            <person name="Hauser L."/>
            <person name="Chang Y.J."/>
            <person name="Jeffries C.D."/>
            <person name="Rohde M."/>
            <person name="Goker M."/>
            <person name="Spring S."/>
            <person name="Woyke T."/>
            <person name="Bristow J."/>
            <person name="Eisen J.A."/>
            <person name="Markowitz V."/>
            <person name="Hugenholtz P."/>
            <person name="Kyrpides N.C."/>
            <person name="Klenk H.P."/>
        </authorList>
    </citation>
    <scope>NUCLEOTIDE SEQUENCE [LARGE SCALE GENOMIC DNA]</scope>
    <source>
        <strain evidence="9">ATCC 49924 / DSM 5501 / Z-7288</strain>
    </source>
</reference>
<feature type="transmembrane region" description="Helical" evidence="7">
    <location>
        <begin position="32"/>
        <end position="57"/>
    </location>
</feature>
<dbReference type="Proteomes" id="UP000001661">
    <property type="component" value="Chromosome"/>
</dbReference>
<dbReference type="HOGENOM" id="CLU_101297_0_1_9"/>
<keyword evidence="5 7" id="KW-1133">Transmembrane helix</keyword>
<evidence type="ECO:0000313" key="8">
    <source>
        <dbReference type="EMBL" id="ADL12212.1"/>
    </source>
</evidence>
<dbReference type="STRING" id="574087.Acear_0672"/>
<dbReference type="InterPro" id="IPR005524">
    <property type="entry name" value="DUF318"/>
</dbReference>
<protein>
    <recommendedName>
        <fullName evidence="10">Permease</fullName>
    </recommendedName>
</protein>
<keyword evidence="9" id="KW-1185">Reference proteome</keyword>
<evidence type="ECO:0008006" key="10">
    <source>
        <dbReference type="Google" id="ProtNLM"/>
    </source>
</evidence>
<evidence type="ECO:0000256" key="6">
    <source>
        <dbReference type="ARBA" id="ARBA00023136"/>
    </source>
</evidence>
<feature type="transmembrane region" description="Helical" evidence="7">
    <location>
        <begin position="78"/>
        <end position="97"/>
    </location>
</feature>
<comment type="subcellular location">
    <subcellularLocation>
        <location evidence="1">Cell membrane</location>
        <topology evidence="1">Multi-pass membrane protein</topology>
    </subcellularLocation>
</comment>
<evidence type="ECO:0000256" key="1">
    <source>
        <dbReference type="ARBA" id="ARBA00004651"/>
    </source>
</evidence>
<keyword evidence="3" id="KW-1003">Cell membrane</keyword>
<organism evidence="8 9">
    <name type="scientific">Acetohalobium arabaticum (strain ATCC 49924 / DSM 5501 / Z-7288)</name>
    <dbReference type="NCBI Taxonomy" id="574087"/>
    <lineage>
        <taxon>Bacteria</taxon>
        <taxon>Bacillati</taxon>
        <taxon>Bacillota</taxon>
        <taxon>Clostridia</taxon>
        <taxon>Halanaerobiales</taxon>
        <taxon>Halobacteroidaceae</taxon>
        <taxon>Acetohalobium</taxon>
    </lineage>
</organism>
<feature type="transmembrane region" description="Helical" evidence="7">
    <location>
        <begin position="109"/>
        <end position="127"/>
    </location>
</feature>
<keyword evidence="6 7" id="KW-0472">Membrane</keyword>
<dbReference type="Pfam" id="PF03773">
    <property type="entry name" value="ArsP_1"/>
    <property type="match status" value="1"/>
</dbReference>
<dbReference type="KEGG" id="aar:Acear_0672"/>
<evidence type="ECO:0000256" key="7">
    <source>
        <dbReference type="SAM" id="Phobius"/>
    </source>
</evidence>